<proteinExistence type="predicted"/>
<comment type="caution">
    <text evidence="2">The sequence shown here is derived from an EMBL/GenBank/DDBJ whole genome shotgun (WGS) entry which is preliminary data.</text>
</comment>
<name>A0A5Q6PIZ7_VIBCL</name>
<sequence>MLEKTPDAHSHKSTLGSFHRDYHK</sequence>
<feature type="compositionally biased region" description="Basic and acidic residues" evidence="1">
    <location>
        <begin position="1"/>
        <end position="10"/>
    </location>
</feature>
<evidence type="ECO:0000313" key="3">
    <source>
        <dbReference type="Proteomes" id="UP000323225"/>
    </source>
</evidence>
<dbReference type="AlphaFoldDB" id="A0A5Q6PIZ7"/>
<feature type="region of interest" description="Disordered" evidence="1">
    <location>
        <begin position="1"/>
        <end position="24"/>
    </location>
</feature>
<dbReference type="Proteomes" id="UP000323225">
    <property type="component" value="Unassembled WGS sequence"/>
</dbReference>
<dbReference type="EMBL" id="VUAA01000010">
    <property type="protein sequence ID" value="KAA1254806.1"/>
    <property type="molecule type" value="Genomic_DNA"/>
</dbReference>
<reference evidence="2 3" key="1">
    <citation type="submission" date="2019-09" db="EMBL/GenBank/DDBJ databases">
        <authorList>
            <person name="Kritzky A."/>
            <person name="Schelkanova E.Y."/>
            <person name="Alkhova Z.V."/>
            <person name="Smirnova N.I."/>
        </authorList>
    </citation>
    <scope>NUCLEOTIDE SEQUENCE [LARGE SCALE GENOMIC DNA]</scope>
    <source>
        <strain evidence="2 3">M1526</strain>
    </source>
</reference>
<evidence type="ECO:0000313" key="2">
    <source>
        <dbReference type="EMBL" id="KAA1254806.1"/>
    </source>
</evidence>
<accession>A0A5Q6PIZ7</accession>
<organism evidence="2 3">
    <name type="scientific">Vibrio cholerae</name>
    <dbReference type="NCBI Taxonomy" id="666"/>
    <lineage>
        <taxon>Bacteria</taxon>
        <taxon>Pseudomonadati</taxon>
        <taxon>Pseudomonadota</taxon>
        <taxon>Gammaproteobacteria</taxon>
        <taxon>Vibrionales</taxon>
        <taxon>Vibrionaceae</taxon>
        <taxon>Vibrio</taxon>
    </lineage>
</organism>
<protein>
    <submittedName>
        <fullName evidence="2">Uncharacterized protein</fullName>
    </submittedName>
</protein>
<gene>
    <name evidence="2" type="ORF">F0M16_11000</name>
</gene>
<evidence type="ECO:0000256" key="1">
    <source>
        <dbReference type="SAM" id="MobiDB-lite"/>
    </source>
</evidence>